<protein>
    <recommendedName>
        <fullName evidence="9">Wax synthase domain-containing protein</fullName>
    </recommendedName>
</protein>
<keyword evidence="7" id="KW-0012">Acyltransferase</keyword>
<evidence type="ECO:0000313" key="10">
    <source>
        <dbReference type="EMBL" id="RZC78266.1"/>
    </source>
</evidence>
<dbReference type="OMA" id="AFERINM"/>
<dbReference type="GO" id="GO:0006629">
    <property type="term" value="P:lipid metabolic process"/>
    <property type="evidence" value="ECO:0007669"/>
    <property type="project" value="InterPro"/>
</dbReference>
<dbReference type="PANTHER" id="PTHR31595">
    <property type="entry name" value="LONG-CHAIN-ALCOHOL O-FATTY-ACYLTRANSFERASE 3-RELATED"/>
    <property type="match status" value="1"/>
</dbReference>
<keyword evidence="5 8" id="KW-1133">Transmembrane helix</keyword>
<dbReference type="EMBL" id="CM010723">
    <property type="protein sequence ID" value="RZC78266.1"/>
    <property type="molecule type" value="Genomic_DNA"/>
</dbReference>
<dbReference type="AlphaFoldDB" id="A0A4Y7KZD0"/>
<evidence type="ECO:0000256" key="1">
    <source>
        <dbReference type="ARBA" id="ARBA00004141"/>
    </source>
</evidence>
<name>A0A4Y7KZD0_PAPSO</name>
<comment type="subcellular location">
    <subcellularLocation>
        <location evidence="1">Membrane</location>
        <topology evidence="1">Multi-pass membrane protein</topology>
    </subcellularLocation>
</comment>
<comment type="similarity">
    <text evidence="2">Belongs to the wax synthase family.</text>
</comment>
<dbReference type="InterPro" id="IPR032805">
    <property type="entry name" value="Wax_synthase_dom"/>
</dbReference>
<evidence type="ECO:0000256" key="5">
    <source>
        <dbReference type="ARBA" id="ARBA00022989"/>
    </source>
</evidence>
<organism evidence="10 11">
    <name type="scientific">Papaver somniferum</name>
    <name type="common">Opium poppy</name>
    <dbReference type="NCBI Taxonomy" id="3469"/>
    <lineage>
        <taxon>Eukaryota</taxon>
        <taxon>Viridiplantae</taxon>
        <taxon>Streptophyta</taxon>
        <taxon>Embryophyta</taxon>
        <taxon>Tracheophyta</taxon>
        <taxon>Spermatophyta</taxon>
        <taxon>Magnoliopsida</taxon>
        <taxon>Ranunculales</taxon>
        <taxon>Papaveraceae</taxon>
        <taxon>Papaveroideae</taxon>
        <taxon>Papaver</taxon>
    </lineage>
</organism>
<keyword evidence="3" id="KW-0808">Transferase</keyword>
<feature type="transmembrane region" description="Helical" evidence="8">
    <location>
        <begin position="138"/>
        <end position="160"/>
    </location>
</feature>
<evidence type="ECO:0000256" key="2">
    <source>
        <dbReference type="ARBA" id="ARBA00007282"/>
    </source>
</evidence>
<keyword evidence="4 8" id="KW-0812">Transmembrane</keyword>
<keyword evidence="11" id="KW-1185">Reference proteome</keyword>
<sequence length="207" mass="24227">MHLVLRLTLIEIGKIICKMKLMIVPSMEEEYYHGDELWRFIKNFWGHRWNLMVTSILRPTVYNPVRFTCTRYIGKNWAQHVGILATFAVYGLMHELLLFYLGRLWPTWSALTLLLLNGICLSFEIEIKKCFTANKWQLHPLVTGPLIIAFMMITSCWLLFPQFQTSGVDVKMVNEYVIVGQFVKGVWDSMLEFCFGGAGELWRGRCY</sequence>
<gene>
    <name evidence="10" type="ORF">C5167_002476</name>
</gene>
<dbReference type="InterPro" id="IPR044851">
    <property type="entry name" value="Wax_synthase"/>
</dbReference>
<keyword evidence="6 8" id="KW-0472">Membrane</keyword>
<dbReference type="Proteomes" id="UP000316621">
    <property type="component" value="Chromosome 9"/>
</dbReference>
<dbReference type="Gramene" id="RZC78266">
    <property type="protein sequence ID" value="RZC78266"/>
    <property type="gene ID" value="C5167_002476"/>
</dbReference>
<dbReference type="GO" id="GO:0008374">
    <property type="term" value="F:O-acyltransferase activity"/>
    <property type="evidence" value="ECO:0007669"/>
    <property type="project" value="InterPro"/>
</dbReference>
<feature type="transmembrane region" description="Helical" evidence="8">
    <location>
        <begin position="107"/>
        <end position="126"/>
    </location>
</feature>
<dbReference type="PANTHER" id="PTHR31595:SF77">
    <property type="entry name" value="ACYL-COA--STEROL O-ACYLTRANSFERASE 1-LIKE"/>
    <property type="match status" value="1"/>
</dbReference>
<evidence type="ECO:0000256" key="6">
    <source>
        <dbReference type="ARBA" id="ARBA00023136"/>
    </source>
</evidence>
<dbReference type="Pfam" id="PF13813">
    <property type="entry name" value="MBOAT_2"/>
    <property type="match status" value="1"/>
</dbReference>
<evidence type="ECO:0000313" key="11">
    <source>
        <dbReference type="Proteomes" id="UP000316621"/>
    </source>
</evidence>
<accession>A0A4Y7KZD0</accession>
<dbReference type="STRING" id="3469.A0A4Y7KZD0"/>
<feature type="transmembrane region" description="Helical" evidence="8">
    <location>
        <begin position="81"/>
        <end position="101"/>
    </location>
</feature>
<reference evidence="10 11" key="1">
    <citation type="journal article" date="2018" name="Science">
        <title>The opium poppy genome and morphinan production.</title>
        <authorList>
            <person name="Guo L."/>
            <person name="Winzer T."/>
            <person name="Yang X."/>
            <person name="Li Y."/>
            <person name="Ning Z."/>
            <person name="He Z."/>
            <person name="Teodor R."/>
            <person name="Lu Y."/>
            <person name="Bowser T.A."/>
            <person name="Graham I.A."/>
            <person name="Ye K."/>
        </authorList>
    </citation>
    <scope>NUCLEOTIDE SEQUENCE [LARGE SCALE GENOMIC DNA]</scope>
    <source>
        <strain evidence="11">cv. HN1</strain>
        <tissue evidence="10">Leaves</tissue>
    </source>
</reference>
<evidence type="ECO:0000256" key="4">
    <source>
        <dbReference type="ARBA" id="ARBA00022692"/>
    </source>
</evidence>
<dbReference type="GO" id="GO:0016020">
    <property type="term" value="C:membrane"/>
    <property type="evidence" value="ECO:0007669"/>
    <property type="project" value="UniProtKB-SubCell"/>
</dbReference>
<dbReference type="OrthoDB" id="1077582at2759"/>
<feature type="domain" description="Wax synthase" evidence="9">
    <location>
        <begin position="41"/>
        <end position="112"/>
    </location>
</feature>
<evidence type="ECO:0000256" key="7">
    <source>
        <dbReference type="ARBA" id="ARBA00023315"/>
    </source>
</evidence>
<evidence type="ECO:0000256" key="3">
    <source>
        <dbReference type="ARBA" id="ARBA00022679"/>
    </source>
</evidence>
<evidence type="ECO:0000259" key="9">
    <source>
        <dbReference type="Pfam" id="PF13813"/>
    </source>
</evidence>
<evidence type="ECO:0000256" key="8">
    <source>
        <dbReference type="SAM" id="Phobius"/>
    </source>
</evidence>
<proteinExistence type="inferred from homology"/>